<evidence type="ECO:0000313" key="1">
    <source>
        <dbReference type="EMBL" id="EEY69743.1"/>
    </source>
</evidence>
<dbReference type="AlphaFoldDB" id="D0N4D5"/>
<sequence>MSHKAPQEKLLIIRTHQYFLAEAQQRLDPLGQAVRKRIATCLAGSASTVARVVVLWDASGDDAFTEPPAKRGCPPRSVGATFHGYITDMVHNESTVRRALGRIELSYVRGRKRDPRADTEANHAYILE</sequence>
<proteinExistence type="predicted"/>
<reference evidence="2" key="1">
    <citation type="journal article" date="2009" name="Nature">
        <title>Genome sequence and analysis of the Irish potato famine pathogen Phytophthora infestans.</title>
        <authorList>
            <consortium name="The Broad Institute Genome Sequencing Platform"/>
            <person name="Haas B.J."/>
            <person name="Kamoun S."/>
            <person name="Zody M.C."/>
            <person name="Jiang R.H."/>
            <person name="Handsaker R.E."/>
            <person name="Cano L.M."/>
            <person name="Grabherr M."/>
            <person name="Kodira C.D."/>
            <person name="Raffaele S."/>
            <person name="Torto-Alalibo T."/>
            <person name="Bozkurt T.O."/>
            <person name="Ah-Fong A.M."/>
            <person name="Alvarado L."/>
            <person name="Anderson V.L."/>
            <person name="Armstrong M.R."/>
            <person name="Avrova A."/>
            <person name="Baxter L."/>
            <person name="Beynon J."/>
            <person name="Boevink P.C."/>
            <person name="Bollmann S.R."/>
            <person name="Bos J.I."/>
            <person name="Bulone V."/>
            <person name="Cai G."/>
            <person name="Cakir C."/>
            <person name="Carrington J.C."/>
            <person name="Chawner M."/>
            <person name="Conti L."/>
            <person name="Costanzo S."/>
            <person name="Ewan R."/>
            <person name="Fahlgren N."/>
            <person name="Fischbach M.A."/>
            <person name="Fugelstad J."/>
            <person name="Gilroy E.M."/>
            <person name="Gnerre S."/>
            <person name="Green P.J."/>
            <person name="Grenville-Briggs L.J."/>
            <person name="Griffith J."/>
            <person name="Grunwald N.J."/>
            <person name="Horn K."/>
            <person name="Horner N.R."/>
            <person name="Hu C.H."/>
            <person name="Huitema E."/>
            <person name="Jeong D.H."/>
            <person name="Jones A.M."/>
            <person name="Jones J.D."/>
            <person name="Jones R.W."/>
            <person name="Karlsson E.K."/>
            <person name="Kunjeti S.G."/>
            <person name="Lamour K."/>
            <person name="Liu Z."/>
            <person name="Ma L."/>
            <person name="Maclean D."/>
            <person name="Chibucos M.C."/>
            <person name="McDonald H."/>
            <person name="McWalters J."/>
            <person name="Meijer H.J."/>
            <person name="Morgan W."/>
            <person name="Morris P.F."/>
            <person name="Munro C.A."/>
            <person name="O'Neill K."/>
            <person name="Ospina-Giraldo M."/>
            <person name="Pinzon A."/>
            <person name="Pritchard L."/>
            <person name="Ramsahoye B."/>
            <person name="Ren Q."/>
            <person name="Restrepo S."/>
            <person name="Roy S."/>
            <person name="Sadanandom A."/>
            <person name="Savidor A."/>
            <person name="Schornack S."/>
            <person name="Schwartz D.C."/>
            <person name="Schumann U.D."/>
            <person name="Schwessinger B."/>
            <person name="Seyer L."/>
            <person name="Sharpe T."/>
            <person name="Silvar C."/>
            <person name="Song J."/>
            <person name="Studholme D.J."/>
            <person name="Sykes S."/>
            <person name="Thines M."/>
            <person name="van de Vondervoort P.J."/>
            <person name="Phuntumart V."/>
            <person name="Wawra S."/>
            <person name="Weide R."/>
            <person name="Win J."/>
            <person name="Young C."/>
            <person name="Zhou S."/>
            <person name="Fry W."/>
            <person name="Meyers B.C."/>
            <person name="van West P."/>
            <person name="Ristaino J."/>
            <person name="Govers F."/>
            <person name="Birch P.R."/>
            <person name="Whisson S.C."/>
            <person name="Judelson H.S."/>
            <person name="Nusbaum C."/>
        </authorList>
    </citation>
    <scope>NUCLEOTIDE SEQUENCE [LARGE SCALE GENOMIC DNA]</scope>
    <source>
        <strain evidence="2">T30-4</strain>
    </source>
</reference>
<dbReference type="OrthoDB" id="125996at2759"/>
<dbReference type="KEGG" id="pif:PITG_06230"/>
<name>D0N4D5_PHYIT</name>
<dbReference type="HOGENOM" id="CLU_161013_0_0_1"/>
<gene>
    <name evidence="1" type="ORF">PITG_06230</name>
</gene>
<dbReference type="EMBL" id="DS028125">
    <property type="protein sequence ID" value="EEY69743.1"/>
    <property type="molecule type" value="Genomic_DNA"/>
</dbReference>
<organism evidence="1 2">
    <name type="scientific">Phytophthora infestans (strain T30-4)</name>
    <name type="common">Potato late blight agent</name>
    <dbReference type="NCBI Taxonomy" id="403677"/>
    <lineage>
        <taxon>Eukaryota</taxon>
        <taxon>Sar</taxon>
        <taxon>Stramenopiles</taxon>
        <taxon>Oomycota</taxon>
        <taxon>Peronosporomycetes</taxon>
        <taxon>Peronosporales</taxon>
        <taxon>Peronosporaceae</taxon>
        <taxon>Phytophthora</taxon>
    </lineage>
</organism>
<dbReference type="Proteomes" id="UP000006643">
    <property type="component" value="Unassembled WGS sequence"/>
</dbReference>
<evidence type="ECO:0000313" key="2">
    <source>
        <dbReference type="Proteomes" id="UP000006643"/>
    </source>
</evidence>
<dbReference type="GeneID" id="9465927"/>
<dbReference type="InParanoid" id="D0N4D5"/>
<protein>
    <submittedName>
        <fullName evidence="1">Uncharacterized protein</fullName>
    </submittedName>
</protein>
<dbReference type="VEuPathDB" id="FungiDB:PITG_06230"/>
<keyword evidence="2" id="KW-1185">Reference proteome</keyword>
<dbReference type="RefSeq" id="XP_002998390.1">
    <property type="nucleotide sequence ID" value="XM_002998344.1"/>
</dbReference>
<accession>D0N4D5</accession>